<feature type="region of interest" description="Disordered" evidence="9">
    <location>
        <begin position="441"/>
        <end position="463"/>
    </location>
</feature>
<dbReference type="GO" id="GO:0005524">
    <property type="term" value="F:ATP binding"/>
    <property type="evidence" value="ECO:0007669"/>
    <property type="project" value="UniProtKB-KW"/>
</dbReference>
<feature type="region of interest" description="Disordered" evidence="9">
    <location>
        <begin position="46"/>
        <end position="102"/>
    </location>
</feature>
<dbReference type="PROSITE" id="PS50011">
    <property type="entry name" value="PROTEIN_KINASE_DOM"/>
    <property type="match status" value="1"/>
</dbReference>
<dbReference type="PROSITE" id="PS00108">
    <property type="entry name" value="PROTEIN_KINASE_ST"/>
    <property type="match status" value="1"/>
</dbReference>
<dbReference type="Pfam" id="PF00069">
    <property type="entry name" value="Pkinase"/>
    <property type="match status" value="1"/>
</dbReference>
<dbReference type="FunFam" id="1.10.510.10:FF:000768">
    <property type="entry name" value="Non-specific serine/threonine protein kinase"/>
    <property type="match status" value="1"/>
</dbReference>
<evidence type="ECO:0000256" key="4">
    <source>
        <dbReference type="ARBA" id="ARBA00022679"/>
    </source>
</evidence>
<dbReference type="PANTHER" id="PTHR45832">
    <property type="entry name" value="SERINE/THREONINE-PROTEIN KINASE SAMKA-RELATED-RELATED"/>
    <property type="match status" value="1"/>
</dbReference>
<dbReference type="InterPro" id="IPR008271">
    <property type="entry name" value="Ser/Thr_kinase_AS"/>
</dbReference>
<feature type="domain" description="Protein kinase" evidence="10">
    <location>
        <begin position="167"/>
        <end position="418"/>
    </location>
</feature>
<dbReference type="GeneID" id="120323409"/>
<dbReference type="GO" id="GO:0004674">
    <property type="term" value="F:protein serine/threonine kinase activity"/>
    <property type="evidence" value="ECO:0007669"/>
    <property type="project" value="UniProtKB-EC"/>
</dbReference>
<keyword evidence="4" id="KW-0808">Transferase</keyword>
<protein>
    <recommendedName>
        <fullName evidence="3">non-specific serine/threonine protein kinase</fullName>
        <ecNumber evidence="3">2.7.11.1</ecNumber>
    </recommendedName>
</protein>
<dbReference type="PANTHER" id="PTHR45832:SF22">
    <property type="entry name" value="SERINE_THREONINE-PROTEIN KINASE SAMKA-RELATED"/>
    <property type="match status" value="1"/>
</dbReference>
<dbReference type="GO" id="GO:0046872">
    <property type="term" value="F:metal ion binding"/>
    <property type="evidence" value="ECO:0007669"/>
    <property type="project" value="UniProtKB-KW"/>
</dbReference>
<evidence type="ECO:0000259" key="10">
    <source>
        <dbReference type="PROSITE" id="PS50011"/>
    </source>
</evidence>
<evidence type="ECO:0000256" key="9">
    <source>
        <dbReference type="SAM" id="MobiDB-lite"/>
    </source>
</evidence>
<evidence type="ECO:0000256" key="7">
    <source>
        <dbReference type="ARBA" id="ARBA00022840"/>
    </source>
</evidence>
<dbReference type="InterPro" id="IPR000719">
    <property type="entry name" value="Prot_kinase_dom"/>
</dbReference>
<dbReference type="AlphaFoldDB" id="A0A7R5K8L8"/>
<evidence type="ECO:0000256" key="3">
    <source>
        <dbReference type="ARBA" id="ARBA00012513"/>
    </source>
</evidence>
<comment type="cofactor">
    <cofactor evidence="1">
        <name>Mg(2+)</name>
        <dbReference type="ChEBI" id="CHEBI:18420"/>
    </cofactor>
</comment>
<keyword evidence="7" id="KW-0067">ATP-binding</keyword>
<feature type="region of interest" description="Disordered" evidence="9">
    <location>
        <begin position="114"/>
        <end position="148"/>
    </location>
</feature>
<evidence type="ECO:0000256" key="6">
    <source>
        <dbReference type="ARBA" id="ARBA00022741"/>
    </source>
</evidence>
<dbReference type="Gene3D" id="3.30.200.20">
    <property type="entry name" value="Phosphorylase Kinase, domain 1"/>
    <property type="match status" value="1"/>
</dbReference>
<dbReference type="SMART" id="SM00220">
    <property type="entry name" value="S_TKc"/>
    <property type="match status" value="1"/>
</dbReference>
<evidence type="ECO:0000313" key="11">
    <source>
        <dbReference type="Proteomes" id="UP000504627"/>
    </source>
</evidence>
<sequence>MAKVFRRVCAAFRRVFPMAYAFCSHPDKPGLLTHLARKYVFRNRRGRPSVSGKRKLPRADPPQAPSLPSLYEDTEEEDNNEAPPVVAPEPEQPNSTNTCSGTKSSTALEAAALEAADKDNTPTPEITYMSTSSSSCSSTNEQQKTVEEDSLEKLRSIVSVGDPMKKYVEWEKIASGAFGTVYAATDTATGGEVAIKQVCLQKQLKKERIVDELIVMRDNKHPNIVNYLDSYLVGDKLWIVMEYLDGGSLSAVVKEISMSEGMMAAVSRECLQALAFLHCHQVIHRDLKGDNILLGMDGSVKLADFGLAARITPEQSKRSSVVGTVHWMAPEYLTKEEYGPKVDIWALGITVIEMLEGEPPYFWELPRRAMQLIISKGIPELQSRENLSPALQDFLNRCLQADEDSRWSAEELLQHPFLLSAMPLSGLTTVINAANQLREASRQRKGFGMPSSSSIDGWNSEQN</sequence>
<keyword evidence="11" id="KW-1185">Reference proteome</keyword>
<dbReference type="InParanoid" id="A0A7R5K8L8"/>
<evidence type="ECO:0000313" key="12">
    <source>
        <dbReference type="RefSeq" id="XP_039237971.1"/>
    </source>
</evidence>
<evidence type="ECO:0000256" key="2">
    <source>
        <dbReference type="ARBA" id="ARBA00008874"/>
    </source>
</evidence>
<organism evidence="11 12">
    <name type="scientific">Pipra filicauda</name>
    <name type="common">Wire-tailed manakin</name>
    <dbReference type="NCBI Taxonomy" id="649802"/>
    <lineage>
        <taxon>Eukaryota</taxon>
        <taxon>Metazoa</taxon>
        <taxon>Chordata</taxon>
        <taxon>Craniata</taxon>
        <taxon>Vertebrata</taxon>
        <taxon>Euteleostomi</taxon>
        <taxon>Archelosauria</taxon>
        <taxon>Archosauria</taxon>
        <taxon>Dinosauria</taxon>
        <taxon>Saurischia</taxon>
        <taxon>Theropoda</taxon>
        <taxon>Coelurosauria</taxon>
        <taxon>Aves</taxon>
        <taxon>Neognathae</taxon>
        <taxon>Neoaves</taxon>
        <taxon>Telluraves</taxon>
        <taxon>Australaves</taxon>
        <taxon>Passeriformes</taxon>
        <taxon>Pipridae</taxon>
        <taxon>Pipra</taxon>
    </lineage>
</organism>
<evidence type="ECO:0000256" key="8">
    <source>
        <dbReference type="ARBA" id="ARBA00022842"/>
    </source>
</evidence>
<dbReference type="EC" id="2.7.11.1" evidence="3"/>
<feature type="compositionally biased region" description="Low complexity" evidence="9">
    <location>
        <begin position="130"/>
        <end position="139"/>
    </location>
</feature>
<dbReference type="InterPro" id="IPR051931">
    <property type="entry name" value="PAK3-like"/>
</dbReference>
<dbReference type="SUPFAM" id="SSF56112">
    <property type="entry name" value="Protein kinase-like (PK-like)"/>
    <property type="match status" value="1"/>
</dbReference>
<dbReference type="Gene3D" id="1.10.510.10">
    <property type="entry name" value="Transferase(Phosphotransferase) domain 1"/>
    <property type="match status" value="1"/>
</dbReference>
<dbReference type="Proteomes" id="UP000504627">
    <property type="component" value="Unplaced"/>
</dbReference>
<dbReference type="RefSeq" id="XP_039237971.1">
    <property type="nucleotide sequence ID" value="XM_039382037.1"/>
</dbReference>
<feature type="compositionally biased region" description="Basic residues" evidence="9">
    <location>
        <begin position="46"/>
        <end position="56"/>
    </location>
</feature>
<accession>A0A7R5K8L8</accession>
<comment type="similarity">
    <text evidence="2">Belongs to the protein kinase superfamily. STE Ser/Thr protein kinase family. STE20 subfamily.</text>
</comment>
<keyword evidence="6" id="KW-0547">Nucleotide-binding</keyword>
<evidence type="ECO:0000256" key="1">
    <source>
        <dbReference type="ARBA" id="ARBA00001946"/>
    </source>
</evidence>
<name>A0A7R5K8L8_9PASS</name>
<evidence type="ECO:0000256" key="5">
    <source>
        <dbReference type="ARBA" id="ARBA00022723"/>
    </source>
</evidence>
<keyword evidence="5" id="KW-0479">Metal-binding</keyword>
<dbReference type="InterPro" id="IPR011009">
    <property type="entry name" value="Kinase-like_dom_sf"/>
</dbReference>
<gene>
    <name evidence="12" type="primary">LOC120323409</name>
</gene>
<feature type="compositionally biased region" description="Polar residues" evidence="9">
    <location>
        <begin position="450"/>
        <end position="463"/>
    </location>
</feature>
<reference evidence="12" key="1">
    <citation type="submission" date="2025-08" db="UniProtKB">
        <authorList>
            <consortium name="RefSeq"/>
        </authorList>
    </citation>
    <scope>IDENTIFICATION</scope>
    <source>
        <tissue evidence="12">Muscle</tissue>
    </source>
</reference>
<keyword evidence="8" id="KW-0460">Magnesium</keyword>
<proteinExistence type="inferred from homology"/>